<dbReference type="GO" id="GO:0016567">
    <property type="term" value="P:protein ubiquitination"/>
    <property type="evidence" value="ECO:0007669"/>
    <property type="project" value="TreeGrafter"/>
</dbReference>
<protein>
    <recommendedName>
        <fullName evidence="2">RING-type E3 ubiquitin transferase</fullName>
        <ecNumber evidence="2">2.3.2.27</ecNumber>
    </recommendedName>
</protein>
<evidence type="ECO:0000259" key="7">
    <source>
        <dbReference type="PROSITE" id="PS50089"/>
    </source>
</evidence>
<evidence type="ECO:0000313" key="9">
    <source>
        <dbReference type="Proteomes" id="UP001359559"/>
    </source>
</evidence>
<dbReference type="SMART" id="SM00184">
    <property type="entry name" value="RING"/>
    <property type="match status" value="1"/>
</dbReference>
<proteinExistence type="predicted"/>
<dbReference type="SUPFAM" id="SSF57850">
    <property type="entry name" value="RING/U-box"/>
    <property type="match status" value="1"/>
</dbReference>
<evidence type="ECO:0000313" key="8">
    <source>
        <dbReference type="EMBL" id="KAK7311779.1"/>
    </source>
</evidence>
<dbReference type="Gene3D" id="3.30.40.10">
    <property type="entry name" value="Zinc/RING finger domain, C3HC4 (zinc finger)"/>
    <property type="match status" value="1"/>
</dbReference>
<keyword evidence="3" id="KW-0479">Metal-binding</keyword>
<dbReference type="InterPro" id="IPR001841">
    <property type="entry name" value="Znf_RING"/>
</dbReference>
<dbReference type="PANTHER" id="PTHR15710:SF77">
    <property type="entry name" value="RING-H2 FINGER PROTEIN ATL21B"/>
    <property type="match status" value="1"/>
</dbReference>
<keyword evidence="4 6" id="KW-0863">Zinc-finger</keyword>
<dbReference type="Proteomes" id="UP001359559">
    <property type="component" value="Unassembled WGS sequence"/>
</dbReference>
<dbReference type="EC" id="2.3.2.27" evidence="2"/>
<keyword evidence="5" id="KW-0862">Zinc</keyword>
<dbReference type="PROSITE" id="PS50089">
    <property type="entry name" value="ZF_RING_2"/>
    <property type="match status" value="1"/>
</dbReference>
<dbReference type="EMBL" id="JAYKXN010000002">
    <property type="protein sequence ID" value="KAK7311779.1"/>
    <property type="molecule type" value="Genomic_DNA"/>
</dbReference>
<comment type="catalytic activity">
    <reaction evidence="1">
        <text>S-ubiquitinyl-[E2 ubiquitin-conjugating enzyme]-L-cysteine + [acceptor protein]-L-lysine = [E2 ubiquitin-conjugating enzyme]-L-cysteine + N(6)-ubiquitinyl-[acceptor protein]-L-lysine.</text>
        <dbReference type="EC" id="2.3.2.27"/>
    </reaction>
</comment>
<accession>A0AAN9PVU3</accession>
<dbReference type="InterPro" id="IPR013083">
    <property type="entry name" value="Znf_RING/FYVE/PHD"/>
</dbReference>
<gene>
    <name evidence="8" type="ORF">RJT34_10128</name>
</gene>
<dbReference type="CDD" id="cd16454">
    <property type="entry name" value="RING-H2_PA-TM-RING"/>
    <property type="match status" value="1"/>
</dbReference>
<sequence length="240" mass="27961">MSSMPFIFSWEVLCAPIDEAQLENYNALQQEHSGDYLNVKVNVKHQLFFVQSYPQQSPSLIPFDRFSFHSSMFLPSQEFLENGPSYMQMHFPNPVIPNELIPSMMEDVVAYANVVIQNGGLALHYQSPNNFRMFNLVLDIFIQKLYDERDNDMRDMIMRESMREVEMVPASSIAIETLKKVKLEDNATMEKCSICLIEFGKDMEVSLMPCSHIYHEQCLIQWLQRSHMCPMCRYPMPTSC</sequence>
<keyword evidence="9" id="KW-1185">Reference proteome</keyword>
<evidence type="ECO:0000256" key="5">
    <source>
        <dbReference type="ARBA" id="ARBA00022833"/>
    </source>
</evidence>
<dbReference type="PANTHER" id="PTHR15710">
    <property type="entry name" value="E3 UBIQUITIN-PROTEIN LIGASE PRAJA"/>
    <property type="match status" value="1"/>
</dbReference>
<reference evidence="8 9" key="1">
    <citation type="submission" date="2024-01" db="EMBL/GenBank/DDBJ databases">
        <title>The genomes of 5 underutilized Papilionoideae crops provide insights into root nodulation and disease resistance.</title>
        <authorList>
            <person name="Yuan L."/>
        </authorList>
    </citation>
    <scope>NUCLEOTIDE SEQUENCE [LARGE SCALE GENOMIC DNA]</scope>
    <source>
        <strain evidence="8">LY-2023</strain>
        <tissue evidence="8">Leaf</tissue>
    </source>
</reference>
<dbReference type="GO" id="GO:0061630">
    <property type="term" value="F:ubiquitin protein ligase activity"/>
    <property type="evidence" value="ECO:0007669"/>
    <property type="project" value="UniProtKB-EC"/>
</dbReference>
<dbReference type="GO" id="GO:0008270">
    <property type="term" value="F:zinc ion binding"/>
    <property type="evidence" value="ECO:0007669"/>
    <property type="project" value="UniProtKB-KW"/>
</dbReference>
<name>A0AAN9PVU3_CLITE</name>
<comment type="caution">
    <text evidence="8">The sequence shown here is derived from an EMBL/GenBank/DDBJ whole genome shotgun (WGS) entry which is preliminary data.</text>
</comment>
<evidence type="ECO:0000256" key="2">
    <source>
        <dbReference type="ARBA" id="ARBA00012483"/>
    </source>
</evidence>
<evidence type="ECO:0000256" key="4">
    <source>
        <dbReference type="ARBA" id="ARBA00022771"/>
    </source>
</evidence>
<evidence type="ECO:0000256" key="1">
    <source>
        <dbReference type="ARBA" id="ARBA00000900"/>
    </source>
</evidence>
<feature type="domain" description="RING-type" evidence="7">
    <location>
        <begin position="192"/>
        <end position="233"/>
    </location>
</feature>
<dbReference type="GO" id="GO:0005737">
    <property type="term" value="C:cytoplasm"/>
    <property type="evidence" value="ECO:0007669"/>
    <property type="project" value="TreeGrafter"/>
</dbReference>
<evidence type="ECO:0000256" key="6">
    <source>
        <dbReference type="PROSITE-ProRule" id="PRU00175"/>
    </source>
</evidence>
<dbReference type="AlphaFoldDB" id="A0AAN9PVU3"/>
<evidence type="ECO:0000256" key="3">
    <source>
        <dbReference type="ARBA" id="ARBA00022723"/>
    </source>
</evidence>
<dbReference type="Pfam" id="PF13639">
    <property type="entry name" value="zf-RING_2"/>
    <property type="match status" value="1"/>
</dbReference>
<organism evidence="8 9">
    <name type="scientific">Clitoria ternatea</name>
    <name type="common">Butterfly pea</name>
    <dbReference type="NCBI Taxonomy" id="43366"/>
    <lineage>
        <taxon>Eukaryota</taxon>
        <taxon>Viridiplantae</taxon>
        <taxon>Streptophyta</taxon>
        <taxon>Embryophyta</taxon>
        <taxon>Tracheophyta</taxon>
        <taxon>Spermatophyta</taxon>
        <taxon>Magnoliopsida</taxon>
        <taxon>eudicotyledons</taxon>
        <taxon>Gunneridae</taxon>
        <taxon>Pentapetalae</taxon>
        <taxon>rosids</taxon>
        <taxon>fabids</taxon>
        <taxon>Fabales</taxon>
        <taxon>Fabaceae</taxon>
        <taxon>Papilionoideae</taxon>
        <taxon>50 kb inversion clade</taxon>
        <taxon>NPAAA clade</taxon>
        <taxon>indigoferoid/millettioid clade</taxon>
        <taxon>Phaseoleae</taxon>
        <taxon>Clitoria</taxon>
    </lineage>
</organism>